<dbReference type="STRING" id="1182542.W9XW44"/>
<dbReference type="GeneID" id="19169223"/>
<evidence type="ECO:0000256" key="3">
    <source>
        <dbReference type="ARBA" id="ARBA00023004"/>
    </source>
</evidence>
<dbReference type="OrthoDB" id="652091at2759"/>
<evidence type="ECO:0008006" key="6">
    <source>
        <dbReference type="Google" id="ProtNLM"/>
    </source>
</evidence>
<dbReference type="Pfam" id="PF01126">
    <property type="entry name" value="Heme_oxygenase"/>
    <property type="match status" value="1"/>
</dbReference>
<dbReference type="AlphaFoldDB" id="W9XW44"/>
<sequence length="302" mass="33998">MAHASSPDTTTRPSLPLELRAATRENHHALNTLIATRLLLCLSPHADNPLIYAKGMAAFGQVYFAFEDFLTASLASGDQDPRFQEIYNTLHLPQLIRTSRLQQDIETIKSRLEGSAAEEVNLLEHESKAFYSRIQGLLSARPHVLLGYAWAMYLALFNGGRWIRRQLVSQGPGFWHGPPIPLSFWEFDGDATADSEGEHLKVLFQERLLAAASLLRDDEKDDVIKETTRLFELCSEIVHFLDNKLDTTPRSQPDTADSRLRGSFGELSPVTAAWQYLTSSYESLKTVTAWAWNTKQPSWPKA</sequence>
<dbReference type="GO" id="GO:0004392">
    <property type="term" value="F:heme oxygenase (decyclizing) activity"/>
    <property type="evidence" value="ECO:0007669"/>
    <property type="project" value="InterPro"/>
</dbReference>
<evidence type="ECO:0000256" key="2">
    <source>
        <dbReference type="ARBA" id="ARBA00022723"/>
    </source>
</evidence>
<dbReference type="EMBL" id="AMGY01000004">
    <property type="protein sequence ID" value="EXJ84438.1"/>
    <property type="molecule type" value="Genomic_DNA"/>
</dbReference>
<reference evidence="4 5" key="1">
    <citation type="submission" date="2013-03" db="EMBL/GenBank/DDBJ databases">
        <title>The Genome Sequence of Capronia epimyces CBS 606.96.</title>
        <authorList>
            <consortium name="The Broad Institute Genomics Platform"/>
            <person name="Cuomo C."/>
            <person name="de Hoog S."/>
            <person name="Gorbushina A."/>
            <person name="Walker B."/>
            <person name="Young S.K."/>
            <person name="Zeng Q."/>
            <person name="Gargeya S."/>
            <person name="Fitzgerald M."/>
            <person name="Haas B."/>
            <person name="Abouelleil A."/>
            <person name="Allen A.W."/>
            <person name="Alvarado L."/>
            <person name="Arachchi H.M."/>
            <person name="Berlin A.M."/>
            <person name="Chapman S.B."/>
            <person name="Gainer-Dewar J."/>
            <person name="Goldberg J."/>
            <person name="Griggs A."/>
            <person name="Gujja S."/>
            <person name="Hansen M."/>
            <person name="Howarth C."/>
            <person name="Imamovic A."/>
            <person name="Ireland A."/>
            <person name="Larimer J."/>
            <person name="McCowan C."/>
            <person name="Murphy C."/>
            <person name="Pearson M."/>
            <person name="Poon T.W."/>
            <person name="Priest M."/>
            <person name="Roberts A."/>
            <person name="Saif S."/>
            <person name="Shea T."/>
            <person name="Sisk P."/>
            <person name="Sykes S."/>
            <person name="Wortman J."/>
            <person name="Nusbaum C."/>
            <person name="Birren B."/>
        </authorList>
    </citation>
    <scope>NUCLEOTIDE SEQUENCE [LARGE SCALE GENOMIC DNA]</scope>
    <source>
        <strain evidence="4 5">CBS 606.96</strain>
    </source>
</reference>
<dbReference type="GO" id="GO:0046872">
    <property type="term" value="F:metal ion binding"/>
    <property type="evidence" value="ECO:0007669"/>
    <property type="project" value="UniProtKB-KW"/>
</dbReference>
<evidence type="ECO:0000313" key="4">
    <source>
        <dbReference type="EMBL" id="EXJ84438.1"/>
    </source>
</evidence>
<dbReference type="InterPro" id="IPR002051">
    <property type="entry name" value="Haem_Oase"/>
</dbReference>
<dbReference type="GO" id="GO:0006788">
    <property type="term" value="P:heme oxidation"/>
    <property type="evidence" value="ECO:0007669"/>
    <property type="project" value="InterPro"/>
</dbReference>
<evidence type="ECO:0000313" key="5">
    <source>
        <dbReference type="Proteomes" id="UP000019478"/>
    </source>
</evidence>
<comment type="caution">
    <text evidence="4">The sequence shown here is derived from an EMBL/GenBank/DDBJ whole genome shotgun (WGS) entry which is preliminary data.</text>
</comment>
<keyword evidence="1" id="KW-0349">Heme</keyword>
<evidence type="ECO:0000256" key="1">
    <source>
        <dbReference type="ARBA" id="ARBA00022617"/>
    </source>
</evidence>
<dbReference type="InterPro" id="IPR016084">
    <property type="entry name" value="Haem_Oase-like_multi-hlx"/>
</dbReference>
<dbReference type="eggNOG" id="KOG4480">
    <property type="taxonomic scope" value="Eukaryota"/>
</dbReference>
<keyword evidence="5" id="KW-1185">Reference proteome</keyword>
<name>W9XW44_9EURO</name>
<dbReference type="SUPFAM" id="SSF48613">
    <property type="entry name" value="Heme oxygenase-like"/>
    <property type="match status" value="1"/>
</dbReference>
<dbReference type="Gene3D" id="1.20.910.10">
    <property type="entry name" value="Heme oxygenase-like"/>
    <property type="match status" value="1"/>
</dbReference>
<keyword evidence="3" id="KW-0408">Iron</keyword>
<gene>
    <name evidence="4" type="ORF">A1O3_05106</name>
</gene>
<dbReference type="PANTHER" id="PTHR10720:SF0">
    <property type="entry name" value="HEME OXYGENASE"/>
    <property type="match status" value="1"/>
</dbReference>
<dbReference type="RefSeq" id="XP_007733423.1">
    <property type="nucleotide sequence ID" value="XM_007735233.1"/>
</dbReference>
<accession>W9XW44</accession>
<dbReference type="Proteomes" id="UP000019478">
    <property type="component" value="Unassembled WGS sequence"/>
</dbReference>
<dbReference type="PANTHER" id="PTHR10720">
    <property type="entry name" value="HEME OXYGENASE"/>
    <property type="match status" value="1"/>
</dbReference>
<protein>
    <recommendedName>
        <fullName evidence="6">Heme oxygenase</fullName>
    </recommendedName>
</protein>
<dbReference type="CDD" id="cd19165">
    <property type="entry name" value="HemeO"/>
    <property type="match status" value="1"/>
</dbReference>
<proteinExistence type="predicted"/>
<dbReference type="InterPro" id="IPR016053">
    <property type="entry name" value="Haem_Oase-like"/>
</dbReference>
<keyword evidence="2" id="KW-0479">Metal-binding</keyword>
<dbReference type="HOGENOM" id="CLU_038284_0_0_1"/>
<organism evidence="4 5">
    <name type="scientific">Capronia epimyces CBS 606.96</name>
    <dbReference type="NCBI Taxonomy" id="1182542"/>
    <lineage>
        <taxon>Eukaryota</taxon>
        <taxon>Fungi</taxon>
        <taxon>Dikarya</taxon>
        <taxon>Ascomycota</taxon>
        <taxon>Pezizomycotina</taxon>
        <taxon>Eurotiomycetes</taxon>
        <taxon>Chaetothyriomycetidae</taxon>
        <taxon>Chaetothyriales</taxon>
        <taxon>Herpotrichiellaceae</taxon>
        <taxon>Capronia</taxon>
    </lineage>
</organism>